<name>A0A401P8B6_SCYTO</name>
<gene>
    <name evidence="4" type="ORF">scyTo_0008366</name>
</gene>
<evidence type="ECO:0000256" key="2">
    <source>
        <dbReference type="ARBA" id="ARBA00023121"/>
    </source>
</evidence>
<organism evidence="4 5">
    <name type="scientific">Scyliorhinus torazame</name>
    <name type="common">Cloudy catshark</name>
    <name type="synonym">Catulus torazame</name>
    <dbReference type="NCBI Taxonomy" id="75743"/>
    <lineage>
        <taxon>Eukaryota</taxon>
        <taxon>Metazoa</taxon>
        <taxon>Chordata</taxon>
        <taxon>Craniata</taxon>
        <taxon>Vertebrata</taxon>
        <taxon>Chondrichthyes</taxon>
        <taxon>Elasmobranchii</taxon>
        <taxon>Galeomorphii</taxon>
        <taxon>Galeoidea</taxon>
        <taxon>Carcharhiniformes</taxon>
        <taxon>Scyliorhinidae</taxon>
        <taxon>Scyliorhinus</taxon>
    </lineage>
</organism>
<dbReference type="PANTHER" id="PTHR10658">
    <property type="entry name" value="PHOSPHATIDYLINOSITOL TRANSFER PROTEIN"/>
    <property type="match status" value="1"/>
</dbReference>
<evidence type="ECO:0000313" key="5">
    <source>
        <dbReference type="Proteomes" id="UP000288216"/>
    </source>
</evidence>
<dbReference type="PANTHER" id="PTHR10658:SF27">
    <property type="entry name" value="PHOSPHATIDYLINOSITOL TRANSFER PROTEIN BETA ISOFORM"/>
    <property type="match status" value="1"/>
</dbReference>
<proteinExistence type="predicted"/>
<dbReference type="GO" id="GO:0012505">
    <property type="term" value="C:endomembrane system"/>
    <property type="evidence" value="ECO:0007669"/>
    <property type="project" value="UniProtKB-SubCell"/>
</dbReference>
<dbReference type="AlphaFoldDB" id="A0A401P8B6"/>
<dbReference type="GO" id="GO:0035091">
    <property type="term" value="F:phosphatidylinositol binding"/>
    <property type="evidence" value="ECO:0007669"/>
    <property type="project" value="TreeGrafter"/>
</dbReference>
<comment type="caution">
    <text evidence="4">The sequence shown here is derived from an EMBL/GenBank/DDBJ whole genome shotgun (WGS) entry which is preliminary data.</text>
</comment>
<evidence type="ECO:0000256" key="3">
    <source>
        <dbReference type="ARBA" id="ARBA00023136"/>
    </source>
</evidence>
<protein>
    <submittedName>
        <fullName evidence="4">Uncharacterized protein</fullName>
    </submittedName>
</protein>
<dbReference type="Proteomes" id="UP000288216">
    <property type="component" value="Unassembled WGS sequence"/>
</dbReference>
<reference evidence="4 5" key="1">
    <citation type="journal article" date="2018" name="Nat. Ecol. Evol.">
        <title>Shark genomes provide insights into elasmobranch evolution and the origin of vertebrates.</title>
        <authorList>
            <person name="Hara Y"/>
            <person name="Yamaguchi K"/>
            <person name="Onimaru K"/>
            <person name="Kadota M"/>
            <person name="Koyanagi M"/>
            <person name="Keeley SD"/>
            <person name="Tatsumi K"/>
            <person name="Tanaka K"/>
            <person name="Motone F"/>
            <person name="Kageyama Y"/>
            <person name="Nozu R"/>
            <person name="Adachi N"/>
            <person name="Nishimura O"/>
            <person name="Nakagawa R"/>
            <person name="Tanegashima C"/>
            <person name="Kiyatake I"/>
            <person name="Matsumoto R"/>
            <person name="Murakumo K"/>
            <person name="Nishida K"/>
            <person name="Terakita A"/>
            <person name="Kuratani S"/>
            <person name="Sato K"/>
            <person name="Hyodo S Kuraku.S."/>
        </authorList>
    </citation>
    <scope>NUCLEOTIDE SEQUENCE [LARGE SCALE GENOMIC DNA]</scope>
</reference>
<keyword evidence="2" id="KW-0446">Lipid-binding</keyword>
<evidence type="ECO:0000256" key="1">
    <source>
        <dbReference type="ARBA" id="ARBA00004308"/>
    </source>
</evidence>
<dbReference type="STRING" id="75743.A0A401P8B6"/>
<keyword evidence="5" id="KW-1185">Reference proteome</keyword>
<dbReference type="EMBL" id="BFAA01003186">
    <property type="protein sequence ID" value="GCB69333.1"/>
    <property type="molecule type" value="Genomic_DNA"/>
</dbReference>
<comment type="subcellular location">
    <subcellularLocation>
        <location evidence="1">Endomembrane system</location>
    </subcellularLocation>
</comment>
<dbReference type="OrthoDB" id="10053061at2759"/>
<keyword evidence="3" id="KW-0472">Membrane</keyword>
<dbReference type="InterPro" id="IPR001666">
    <property type="entry name" value="PI_transfer"/>
</dbReference>
<dbReference type="GO" id="GO:0008526">
    <property type="term" value="F:phosphatidylinositol transfer activity"/>
    <property type="evidence" value="ECO:0007669"/>
    <property type="project" value="TreeGrafter"/>
</dbReference>
<dbReference type="GO" id="GO:0005737">
    <property type="term" value="C:cytoplasm"/>
    <property type="evidence" value="ECO:0007669"/>
    <property type="project" value="TreeGrafter"/>
</dbReference>
<dbReference type="GO" id="GO:0008525">
    <property type="term" value="F:phosphatidylcholine transporter activity"/>
    <property type="evidence" value="ECO:0007669"/>
    <property type="project" value="TreeGrafter"/>
</dbReference>
<accession>A0A401P8B6</accession>
<evidence type="ECO:0000313" key="4">
    <source>
        <dbReference type="EMBL" id="GCB69333.1"/>
    </source>
</evidence>
<dbReference type="GO" id="GO:0031210">
    <property type="term" value="F:phosphatidylcholine binding"/>
    <property type="evidence" value="ECO:0007669"/>
    <property type="project" value="TreeGrafter"/>
</dbReference>
<sequence>MQVAIHGAWPQMSKKVGDMYSDPLNRQGCPTQGSVEGQEDPEEMKKCKIRVLILVLHGGNILDTGGGDQSSKAADVNTFRSVLEKVTRAHFPAALSHFLIKLVPCPPICSEAFSLVTKCISFMGNPELFPLPPPQEGCGFWGIIRTVKSEMS</sequence>